<dbReference type="CDD" id="cd02793">
    <property type="entry name" value="MopB_CT_DMSOR-BSOR-TMAOR"/>
    <property type="match status" value="1"/>
</dbReference>
<dbReference type="InterPro" id="IPR006657">
    <property type="entry name" value="MoPterin_dinucl-bd_dom"/>
</dbReference>
<comment type="caution">
    <text evidence="9">The sequence shown here is derived from an EMBL/GenBank/DDBJ whole genome shotgun (WGS) entry which is preliminary data.</text>
</comment>
<keyword evidence="3" id="KW-0500">Molybdenum</keyword>
<dbReference type="Gene3D" id="2.40.40.20">
    <property type="match status" value="1"/>
</dbReference>
<dbReference type="InterPro" id="IPR009010">
    <property type="entry name" value="Asp_de-COase-like_dom_sf"/>
</dbReference>
<dbReference type="RefSeq" id="WP_316017127.1">
    <property type="nucleotide sequence ID" value="NZ_JAWDID010000005.1"/>
</dbReference>
<organism evidence="9 10">
    <name type="scientific">Bosea rubneri</name>
    <dbReference type="NCBI Taxonomy" id="3075434"/>
    <lineage>
        <taxon>Bacteria</taxon>
        <taxon>Pseudomonadati</taxon>
        <taxon>Pseudomonadota</taxon>
        <taxon>Alphaproteobacteria</taxon>
        <taxon>Hyphomicrobiales</taxon>
        <taxon>Boseaceae</taxon>
        <taxon>Bosea</taxon>
    </lineage>
</organism>
<evidence type="ECO:0000256" key="1">
    <source>
        <dbReference type="ARBA" id="ARBA00001942"/>
    </source>
</evidence>
<protein>
    <submittedName>
        <fullName evidence="9">Molybdopterin guanine dinucleotide-containing S/N-oxide reductase</fullName>
    </submittedName>
</protein>
<dbReference type="InterPro" id="IPR041954">
    <property type="entry name" value="CT_DMSOR/BSOR/TMAOR"/>
</dbReference>
<comment type="similarity">
    <text evidence="2">Belongs to the prokaryotic molybdopterin-containing oxidoreductase family.</text>
</comment>
<sequence>MLITPDEPTVATHWGVYRARMKDGAAVALEPYEHDPDPSPLGLSMIGALDDGCRIRRPAVRASFLEKGAAAGGSGRGGEPFVEIDWPQALDLVAREIARVRESHGNGAIFGGSYGWSSAGRFHHAQSQVHRFLNAVGGYVRSISNYSFAAADAILPHVLGDKRGLDAGHTTWDQLAGHAELIVMFGGTPHKNAQVGSGGISRHLLREGMTACRDRGASFVCISPIRDDAMAELDARWIAPRPNTDVALMLALAHTLIEEGLHDREFLARCTTGFDRFAGYVTGAVDGVPKTPDWAQAISGVPAETIRTLAREMARRRTMIMMSWSLQRAEHGEQPYWMAIALAAMIGQIGLPGGGFGFGYASANGVGNPVYPFSWPTLPQGSNAISDSIPVARIADALLHPGAPYDFNGEKRRYPDIRLIYWAGGNPFHHHQDINRLIAAWRRPETVIVHESWWNATARHADIVLPASTAMERNDIASSSRDRMIAACHPISEPIGESRSDYEIFADLAGLLGARETFTEGRDEEGWIRHFYTVARQRVAEYGMELPDFESFWKTGIVTLPEPQEQTPLLAEFAADPQAHPLKTPSGRIELFSERIAGFGYDDCPGHPIWLVPREWLGAPLAERFPLHLISNQPASKLHSQYDNGALSRSTKIDGREPLRIHPEDARARGLGDGDIVRVFNERGACLAGIVVSDAVMPGVVQMATGAWYDPLEPGRVGSLDKHGNPNVLTQDRGSSRLGQATIAHSCLVEIVRHEGELPPITCYEPPPLI</sequence>
<proteinExistence type="inferred from homology"/>
<dbReference type="Gene3D" id="3.90.55.10">
    <property type="entry name" value="Dimethylsulfoxide Reductase, domain 3"/>
    <property type="match status" value="1"/>
</dbReference>
<dbReference type="InterPro" id="IPR006656">
    <property type="entry name" value="Mopterin_OxRdtase"/>
</dbReference>
<evidence type="ECO:0000256" key="2">
    <source>
        <dbReference type="ARBA" id="ARBA00010312"/>
    </source>
</evidence>
<dbReference type="CDD" id="cd02769">
    <property type="entry name" value="MopB_DMSOR-BSOR-TMAOR"/>
    <property type="match status" value="1"/>
</dbReference>
<feature type="domain" description="Molybdopterin oxidoreductase" evidence="6">
    <location>
        <begin position="54"/>
        <end position="509"/>
    </location>
</feature>
<dbReference type="PANTHER" id="PTHR43742">
    <property type="entry name" value="TRIMETHYLAMINE-N-OXIDE REDUCTASE"/>
    <property type="match status" value="1"/>
</dbReference>
<dbReference type="Pfam" id="PF18364">
    <property type="entry name" value="Molybdopterin_N"/>
    <property type="match status" value="1"/>
</dbReference>
<reference evidence="9 10" key="1">
    <citation type="submission" date="2023-09" db="EMBL/GenBank/DDBJ databases">
        <title>Whole genome shotgun sequencing (WGS) of Bosea sp. ZW T0_25, isolated from stored onions (Allium cepa).</title>
        <authorList>
            <person name="Stoll D.A."/>
            <person name="Huch M."/>
        </authorList>
    </citation>
    <scope>NUCLEOTIDE SEQUENCE [LARGE SCALE GENOMIC DNA]</scope>
    <source>
        <strain evidence="9 10">ZW T0_25</strain>
    </source>
</reference>
<keyword evidence="5" id="KW-0560">Oxidoreductase</keyword>
<dbReference type="EMBL" id="JAWDID010000005">
    <property type="protein sequence ID" value="MDU0339214.1"/>
    <property type="molecule type" value="Genomic_DNA"/>
</dbReference>
<dbReference type="InterPro" id="IPR050612">
    <property type="entry name" value="Prok_Mopterin_Oxidored"/>
</dbReference>
<evidence type="ECO:0000256" key="3">
    <source>
        <dbReference type="ARBA" id="ARBA00022505"/>
    </source>
</evidence>
<evidence type="ECO:0000313" key="10">
    <source>
        <dbReference type="Proteomes" id="UP001254257"/>
    </source>
</evidence>
<feature type="domain" description="Molybdopterin dinucleotide-binding" evidence="7">
    <location>
        <begin position="627"/>
        <end position="747"/>
    </location>
</feature>
<evidence type="ECO:0000259" key="8">
    <source>
        <dbReference type="Pfam" id="PF18364"/>
    </source>
</evidence>
<keyword evidence="4" id="KW-0479">Metal-binding</keyword>
<dbReference type="Gene3D" id="3.40.50.740">
    <property type="match status" value="1"/>
</dbReference>
<dbReference type="SUPFAM" id="SSF50692">
    <property type="entry name" value="ADC-like"/>
    <property type="match status" value="1"/>
</dbReference>
<evidence type="ECO:0000313" key="9">
    <source>
        <dbReference type="EMBL" id="MDU0339214.1"/>
    </source>
</evidence>
<dbReference type="InterPro" id="IPR041460">
    <property type="entry name" value="Molybdopterin_N"/>
</dbReference>
<keyword evidence="10" id="KW-1185">Reference proteome</keyword>
<feature type="domain" description="Molybdopterin oxidoreductase N-terminal" evidence="8">
    <location>
        <begin position="11"/>
        <end position="47"/>
    </location>
</feature>
<evidence type="ECO:0000259" key="7">
    <source>
        <dbReference type="Pfam" id="PF01568"/>
    </source>
</evidence>
<comment type="cofactor">
    <cofactor evidence="1">
        <name>Mo-bis(molybdopterin guanine dinucleotide)</name>
        <dbReference type="ChEBI" id="CHEBI:60539"/>
    </cofactor>
</comment>
<dbReference type="SUPFAM" id="SSF53706">
    <property type="entry name" value="Formate dehydrogenase/DMSO reductase, domains 1-3"/>
    <property type="match status" value="1"/>
</dbReference>
<dbReference type="Pfam" id="PF00384">
    <property type="entry name" value="Molybdopterin"/>
    <property type="match status" value="1"/>
</dbReference>
<dbReference type="Pfam" id="PF01568">
    <property type="entry name" value="Molydop_binding"/>
    <property type="match status" value="1"/>
</dbReference>
<dbReference type="Gene3D" id="3.40.228.10">
    <property type="entry name" value="Dimethylsulfoxide Reductase, domain 2"/>
    <property type="match status" value="1"/>
</dbReference>
<dbReference type="PANTHER" id="PTHR43742:SF10">
    <property type="entry name" value="TRIMETHYLAMINE-N-OXIDE REDUCTASE 2"/>
    <property type="match status" value="1"/>
</dbReference>
<gene>
    <name evidence="9" type="ORF">RKE40_04960</name>
</gene>
<evidence type="ECO:0000256" key="5">
    <source>
        <dbReference type="ARBA" id="ARBA00023002"/>
    </source>
</evidence>
<evidence type="ECO:0000259" key="6">
    <source>
        <dbReference type="Pfam" id="PF00384"/>
    </source>
</evidence>
<name>A0ABU3S355_9HYPH</name>
<dbReference type="Proteomes" id="UP001254257">
    <property type="component" value="Unassembled WGS sequence"/>
</dbReference>
<accession>A0ABU3S355</accession>
<evidence type="ECO:0000256" key="4">
    <source>
        <dbReference type="ARBA" id="ARBA00022723"/>
    </source>
</evidence>